<feature type="binding site" evidence="6">
    <location>
        <begin position="96"/>
        <end position="99"/>
    </location>
    <ligand>
        <name>FMN</name>
        <dbReference type="ChEBI" id="CHEBI:58210"/>
    </ligand>
</feature>
<evidence type="ECO:0000256" key="6">
    <source>
        <dbReference type="HAMAP-Rule" id="MF_01216"/>
    </source>
</evidence>
<dbReference type="Gene3D" id="3.40.50.360">
    <property type="match status" value="1"/>
</dbReference>
<comment type="catalytic activity">
    <reaction evidence="5">
        <text>N,N-dimethyl-1,4-phenylenediamine + anthranilate + 2 NAD(+) = 2-(4-dimethylaminophenyl)diazenylbenzoate + 2 NADH + 2 H(+)</text>
        <dbReference type="Rhea" id="RHEA:55872"/>
        <dbReference type="ChEBI" id="CHEBI:15378"/>
        <dbReference type="ChEBI" id="CHEBI:15783"/>
        <dbReference type="ChEBI" id="CHEBI:16567"/>
        <dbReference type="ChEBI" id="CHEBI:57540"/>
        <dbReference type="ChEBI" id="CHEBI:57945"/>
        <dbReference type="ChEBI" id="CHEBI:71579"/>
        <dbReference type="EC" id="1.7.1.17"/>
    </reaction>
    <physiologicalReaction direction="right-to-left" evidence="5">
        <dbReference type="Rhea" id="RHEA:55874"/>
    </physiologicalReaction>
</comment>
<evidence type="ECO:0000313" key="9">
    <source>
        <dbReference type="Proteomes" id="UP001216907"/>
    </source>
</evidence>
<gene>
    <name evidence="6" type="primary">azoR</name>
    <name evidence="8" type="ORF">PZE19_29105</name>
</gene>
<dbReference type="EC" id="1.6.5.-" evidence="6"/>
<dbReference type="PANTHER" id="PTHR43741:SF4">
    <property type="entry name" value="FMN-DEPENDENT NADH:QUINONE OXIDOREDUCTASE"/>
    <property type="match status" value="1"/>
</dbReference>
<evidence type="ECO:0000259" key="7">
    <source>
        <dbReference type="Pfam" id="PF02525"/>
    </source>
</evidence>
<comment type="function">
    <text evidence="6">Quinone reductase that provides resistance to thiol-specific stress caused by electrophilic quinones.</text>
</comment>
<dbReference type="HAMAP" id="MF_01216">
    <property type="entry name" value="Azoreductase_type1"/>
    <property type="match status" value="1"/>
</dbReference>
<comment type="similarity">
    <text evidence="6">Belongs to the azoreductase type 1 family.</text>
</comment>
<name>A0ABT6FJT2_9BACT</name>
<keyword evidence="2 6" id="KW-0288">FMN</keyword>
<comment type="catalytic activity">
    <reaction evidence="6">
        <text>2 a quinone + NADH + H(+) = 2 a 1,4-benzosemiquinone + NAD(+)</text>
        <dbReference type="Rhea" id="RHEA:65952"/>
        <dbReference type="ChEBI" id="CHEBI:15378"/>
        <dbReference type="ChEBI" id="CHEBI:57540"/>
        <dbReference type="ChEBI" id="CHEBI:57945"/>
        <dbReference type="ChEBI" id="CHEBI:132124"/>
        <dbReference type="ChEBI" id="CHEBI:134225"/>
    </reaction>
</comment>
<comment type="function">
    <text evidence="6">Also exhibits azoreductase activity. Catalyzes the reductive cleavage of the azo bond in aromatic azo compounds to the corresponding amines.</text>
</comment>
<organism evidence="8 9">
    <name type="scientific">Paludisphaera mucosa</name>
    <dbReference type="NCBI Taxonomy" id="3030827"/>
    <lineage>
        <taxon>Bacteria</taxon>
        <taxon>Pseudomonadati</taxon>
        <taxon>Planctomycetota</taxon>
        <taxon>Planctomycetia</taxon>
        <taxon>Isosphaerales</taxon>
        <taxon>Isosphaeraceae</taxon>
        <taxon>Paludisphaera</taxon>
    </lineage>
</organism>
<feature type="domain" description="Flavodoxin-like fold" evidence="7">
    <location>
        <begin position="1"/>
        <end position="201"/>
    </location>
</feature>
<keyword evidence="1 6" id="KW-0285">Flavoprotein</keyword>
<evidence type="ECO:0000256" key="2">
    <source>
        <dbReference type="ARBA" id="ARBA00022643"/>
    </source>
</evidence>
<comment type="cofactor">
    <cofactor evidence="6">
        <name>FMN</name>
        <dbReference type="ChEBI" id="CHEBI:58210"/>
    </cofactor>
    <text evidence="6">Binds 1 FMN per subunit.</text>
</comment>
<dbReference type="Proteomes" id="UP001216907">
    <property type="component" value="Unassembled WGS sequence"/>
</dbReference>
<dbReference type="PANTHER" id="PTHR43741">
    <property type="entry name" value="FMN-DEPENDENT NADH-AZOREDUCTASE 1"/>
    <property type="match status" value="1"/>
</dbReference>
<dbReference type="EMBL" id="JARRAG010000002">
    <property type="protein sequence ID" value="MDG3007842.1"/>
    <property type="molecule type" value="Genomic_DNA"/>
</dbReference>
<keyword evidence="3 6" id="KW-0560">Oxidoreductase</keyword>
<comment type="caution">
    <text evidence="8">The sequence shown here is derived from an EMBL/GenBank/DDBJ whole genome shotgun (WGS) entry which is preliminary data.</text>
</comment>
<comment type="subunit">
    <text evidence="6">Homodimer.</text>
</comment>
<evidence type="ECO:0000256" key="1">
    <source>
        <dbReference type="ARBA" id="ARBA00022630"/>
    </source>
</evidence>
<dbReference type="RefSeq" id="WP_277864114.1">
    <property type="nucleotide sequence ID" value="NZ_JARRAG010000002.1"/>
</dbReference>
<dbReference type="EC" id="1.7.1.17" evidence="6"/>
<dbReference type="InterPro" id="IPR050104">
    <property type="entry name" value="FMN-dep_NADH:Q_OxRdtase_AzoR1"/>
</dbReference>
<feature type="binding site" evidence="6">
    <location>
        <position position="9"/>
    </location>
    <ligand>
        <name>FMN</name>
        <dbReference type="ChEBI" id="CHEBI:58210"/>
    </ligand>
</feature>
<evidence type="ECO:0000313" key="8">
    <source>
        <dbReference type="EMBL" id="MDG3007842.1"/>
    </source>
</evidence>
<feature type="binding site" evidence="6">
    <location>
        <begin position="15"/>
        <end position="17"/>
    </location>
    <ligand>
        <name>FMN</name>
        <dbReference type="ChEBI" id="CHEBI:58210"/>
    </ligand>
</feature>
<protein>
    <recommendedName>
        <fullName evidence="6">FMN dependent NADH:quinone oxidoreductase</fullName>
        <ecNumber evidence="6">1.6.5.-</ecNumber>
    </recommendedName>
    <alternativeName>
        <fullName evidence="6">Azo-dye reductase</fullName>
    </alternativeName>
    <alternativeName>
        <fullName evidence="6">FMN-dependent NADH-azo compound oxidoreductase</fullName>
    </alternativeName>
    <alternativeName>
        <fullName evidence="6">FMN-dependent NADH-azoreductase</fullName>
        <ecNumber evidence="6">1.7.1.17</ecNumber>
    </alternativeName>
</protein>
<dbReference type="InterPro" id="IPR029039">
    <property type="entry name" value="Flavoprotein-like_sf"/>
</dbReference>
<accession>A0ABT6FJT2</accession>
<evidence type="ECO:0000256" key="5">
    <source>
        <dbReference type="ARBA" id="ARBA00048542"/>
    </source>
</evidence>
<keyword evidence="4 6" id="KW-0520">NAD</keyword>
<comment type="caution">
    <text evidence="6">Lacks conserved residue(s) required for the propagation of feature annotation.</text>
</comment>
<dbReference type="SUPFAM" id="SSF52218">
    <property type="entry name" value="Flavoproteins"/>
    <property type="match status" value="1"/>
</dbReference>
<evidence type="ECO:0000256" key="3">
    <source>
        <dbReference type="ARBA" id="ARBA00023002"/>
    </source>
</evidence>
<dbReference type="Pfam" id="PF02525">
    <property type="entry name" value="Flavodoxin_2"/>
    <property type="match status" value="1"/>
</dbReference>
<dbReference type="InterPro" id="IPR023048">
    <property type="entry name" value="NADH:quinone_OxRdtase_FMN_depd"/>
</dbReference>
<keyword evidence="9" id="KW-1185">Reference proteome</keyword>
<dbReference type="InterPro" id="IPR003680">
    <property type="entry name" value="Flavodoxin_fold"/>
</dbReference>
<reference evidence="8 9" key="1">
    <citation type="submission" date="2023-03" db="EMBL/GenBank/DDBJ databases">
        <title>Paludisphaera mucosa sp. nov. a novel planctomycete from northern fen.</title>
        <authorList>
            <person name="Ivanova A."/>
        </authorList>
    </citation>
    <scope>NUCLEOTIDE SEQUENCE [LARGE SCALE GENOMIC DNA]</scope>
    <source>
        <strain evidence="8 9">Pla2</strain>
    </source>
</reference>
<proteinExistence type="inferred from homology"/>
<evidence type="ECO:0000256" key="4">
    <source>
        <dbReference type="ARBA" id="ARBA00023027"/>
    </source>
</evidence>
<sequence>MKLLHVDSSVLGANSVSRRLSAAVVAEFGRRSPGLEVTYRDLAVEPLGDVSPALVAAQRGAEPAERSPELERELATAAAVVDEFLGADVVVVGAPMYNFNIPSSLKAWVDRLCVAGRTFRYSSAGVEGLAGGRKLVVASSRGAVYAANSPWAALDHQEPYLRSVFTFLGVTDLEFVTAEGVAMGEEQRALALADAESRIAALKIA</sequence>